<feature type="compositionally biased region" description="Low complexity" evidence="1">
    <location>
        <begin position="364"/>
        <end position="381"/>
    </location>
</feature>
<feature type="region of interest" description="Disordered" evidence="1">
    <location>
        <begin position="97"/>
        <end position="131"/>
    </location>
</feature>
<protein>
    <submittedName>
        <fullName evidence="2">Uncharacterized protein</fullName>
    </submittedName>
</protein>
<evidence type="ECO:0000313" key="3">
    <source>
        <dbReference type="Proteomes" id="UP000294299"/>
    </source>
</evidence>
<dbReference type="KEGG" id="nfn:NFRAN_2534"/>
<keyword evidence="3" id="KW-1185">Reference proteome</keyword>
<sequence length="509" mass="52338">MMSCVLGTILISIALTTFLSNPFSNIDQDSNSFVNMASATTGKDDGGDSNDESEGASGGDNGDNEDNGDSGTNVDDGESVPSNQPEGEVFYETADQFESTNPQNEQETKSEVCTNGVDDDGDELIDSGDSDCNEIQGFWFDHFGGPKQGIPAEFPGQSIPGSQTVKHESICDDGIDNDSDGLADKKDPDCVGGLPTGVEVVGEEDTGAIQRLPGPILTDKVVKPQADDSGTTTPTTTDGGIAVQRLPGADKLSKLPSSSASTGDSSGTTTPTTPSSPPSPDSTPTTPTTPSSPPSPDSTPTTPTTPSSPPSPDSTPTTPTTPTENSANTPPLPGSTITTSQSPARIPPPQVIINSGTFTLPDRSGSSVSTSSPSLSNCSSRASTLPLATSLLQDRGARLIVALGPCTVTDGSVLLNLPETDGLELIVANMQGNQVLQSAVVPLQKVASLAPGQTLYNVDLNEVMTGKEPVLGNEVTLNGNINALLLWNNAGQEIIFNPQNSVSFSTALR</sequence>
<feature type="compositionally biased region" description="Acidic residues" evidence="1">
    <location>
        <begin position="117"/>
        <end position="131"/>
    </location>
</feature>
<name>A0A484IDH2_9ARCH</name>
<reference evidence="2 3" key="1">
    <citation type="submission" date="2019-02" db="EMBL/GenBank/DDBJ databases">
        <authorList>
            <person name="Lehtovirta-Morley E L."/>
        </authorList>
    </citation>
    <scope>NUCLEOTIDE SEQUENCE [LARGE SCALE GENOMIC DNA]</scope>
    <source>
        <strain evidence="2">NFRAN1</strain>
    </source>
</reference>
<dbReference type="Proteomes" id="UP000294299">
    <property type="component" value="Chromosome NFRAN"/>
</dbReference>
<proteinExistence type="predicted"/>
<feature type="compositionally biased region" description="Acidic residues" evidence="1">
    <location>
        <begin position="171"/>
        <end position="181"/>
    </location>
</feature>
<evidence type="ECO:0000313" key="2">
    <source>
        <dbReference type="EMBL" id="VFJ14856.1"/>
    </source>
</evidence>
<feature type="region of interest" description="Disordered" evidence="1">
    <location>
        <begin position="37"/>
        <end position="85"/>
    </location>
</feature>
<organism evidence="2 3">
    <name type="scientific">Candidatus Nitrosocosmicus franklandianus</name>
    <dbReference type="NCBI Taxonomy" id="1798806"/>
    <lineage>
        <taxon>Archaea</taxon>
        <taxon>Nitrososphaerota</taxon>
        <taxon>Nitrososphaeria</taxon>
        <taxon>Nitrososphaerales</taxon>
        <taxon>Nitrososphaeraceae</taxon>
        <taxon>Candidatus Nitrosocosmicus</taxon>
    </lineage>
</organism>
<dbReference type="AlphaFoldDB" id="A0A484IDH2"/>
<feature type="compositionally biased region" description="Low complexity" evidence="1">
    <location>
        <begin position="314"/>
        <end position="329"/>
    </location>
</feature>
<gene>
    <name evidence="2" type="ORF">NFRAN_2534</name>
</gene>
<accession>A0A484IDH2</accession>
<evidence type="ECO:0000256" key="1">
    <source>
        <dbReference type="SAM" id="MobiDB-lite"/>
    </source>
</evidence>
<dbReference type="EMBL" id="LR216287">
    <property type="protein sequence ID" value="VFJ14856.1"/>
    <property type="molecule type" value="Genomic_DNA"/>
</dbReference>
<feature type="compositionally biased region" description="Low complexity" evidence="1">
    <location>
        <begin position="227"/>
        <end position="240"/>
    </location>
</feature>
<feature type="compositionally biased region" description="Low complexity" evidence="1">
    <location>
        <begin position="256"/>
        <end position="273"/>
    </location>
</feature>
<feature type="region of interest" description="Disordered" evidence="1">
    <location>
        <begin position="155"/>
        <end position="381"/>
    </location>
</feature>